<dbReference type="Proteomes" id="UP000729402">
    <property type="component" value="Unassembled WGS sequence"/>
</dbReference>
<reference evidence="2" key="1">
    <citation type="journal article" date="2021" name="bioRxiv">
        <title>Whole Genome Assembly and Annotation of Northern Wild Rice, Zizania palustris L., Supports a Whole Genome Duplication in the Zizania Genus.</title>
        <authorList>
            <person name="Haas M."/>
            <person name="Kono T."/>
            <person name="Macchietto M."/>
            <person name="Millas R."/>
            <person name="McGilp L."/>
            <person name="Shao M."/>
            <person name="Duquette J."/>
            <person name="Hirsch C.N."/>
            <person name="Kimball J."/>
        </authorList>
    </citation>
    <scope>NUCLEOTIDE SEQUENCE</scope>
    <source>
        <tissue evidence="2">Fresh leaf tissue</tissue>
    </source>
</reference>
<accession>A0A8J5WBR3</accession>
<proteinExistence type="predicted"/>
<organism evidence="2 3">
    <name type="scientific">Zizania palustris</name>
    <name type="common">Northern wild rice</name>
    <dbReference type="NCBI Taxonomy" id="103762"/>
    <lineage>
        <taxon>Eukaryota</taxon>
        <taxon>Viridiplantae</taxon>
        <taxon>Streptophyta</taxon>
        <taxon>Embryophyta</taxon>
        <taxon>Tracheophyta</taxon>
        <taxon>Spermatophyta</taxon>
        <taxon>Magnoliopsida</taxon>
        <taxon>Liliopsida</taxon>
        <taxon>Poales</taxon>
        <taxon>Poaceae</taxon>
        <taxon>BOP clade</taxon>
        <taxon>Oryzoideae</taxon>
        <taxon>Oryzeae</taxon>
        <taxon>Zizaniinae</taxon>
        <taxon>Zizania</taxon>
    </lineage>
</organism>
<feature type="compositionally biased region" description="Polar residues" evidence="1">
    <location>
        <begin position="37"/>
        <end position="46"/>
    </location>
</feature>
<evidence type="ECO:0000313" key="2">
    <source>
        <dbReference type="EMBL" id="KAG8087833.1"/>
    </source>
</evidence>
<reference evidence="2" key="2">
    <citation type="submission" date="2021-02" db="EMBL/GenBank/DDBJ databases">
        <authorList>
            <person name="Kimball J.A."/>
            <person name="Haas M.W."/>
            <person name="Macchietto M."/>
            <person name="Kono T."/>
            <person name="Duquette J."/>
            <person name="Shao M."/>
        </authorList>
    </citation>
    <scope>NUCLEOTIDE SEQUENCE</scope>
    <source>
        <tissue evidence="2">Fresh leaf tissue</tissue>
    </source>
</reference>
<name>A0A8J5WBR3_ZIZPA</name>
<keyword evidence="3" id="KW-1185">Reference proteome</keyword>
<comment type="caution">
    <text evidence="2">The sequence shown here is derived from an EMBL/GenBank/DDBJ whole genome shotgun (WGS) entry which is preliminary data.</text>
</comment>
<dbReference type="AlphaFoldDB" id="A0A8J5WBR3"/>
<evidence type="ECO:0000313" key="3">
    <source>
        <dbReference type="Proteomes" id="UP000729402"/>
    </source>
</evidence>
<protein>
    <submittedName>
        <fullName evidence="2">Uncharacterized protein</fullName>
    </submittedName>
</protein>
<gene>
    <name evidence="2" type="ORF">GUJ93_ZPchr0010g10430</name>
</gene>
<sequence length="130" mass="14623">MVGAMVHPHRRLAPIRRTVPARVHGVHPILPLATNLTSVRTNPSSSHDSRVPTQRGKKTWEKKMLGVGWRGKARWSWSRRSSPRKETKRSRSVRARGEGCGLAGGEERARERLAHRSLSVRRASARIEGL</sequence>
<dbReference type="EMBL" id="JAAALK010000082">
    <property type="protein sequence ID" value="KAG8087833.1"/>
    <property type="molecule type" value="Genomic_DNA"/>
</dbReference>
<feature type="region of interest" description="Disordered" evidence="1">
    <location>
        <begin position="37"/>
        <end position="111"/>
    </location>
</feature>
<evidence type="ECO:0000256" key="1">
    <source>
        <dbReference type="SAM" id="MobiDB-lite"/>
    </source>
</evidence>